<feature type="binding site" evidence="5">
    <location>
        <position position="120"/>
    </location>
    <ligand>
        <name>isopentenyl diphosphate</name>
        <dbReference type="ChEBI" id="CHEBI:128769"/>
    </ligand>
</feature>
<dbReference type="GO" id="GO:0050992">
    <property type="term" value="P:dimethylallyl diphosphate biosynthetic process"/>
    <property type="evidence" value="ECO:0007669"/>
    <property type="project" value="UniProtKB-UniRule"/>
</dbReference>
<feature type="binding site" evidence="5">
    <location>
        <position position="217"/>
    </location>
    <ligand>
        <name>dimethylallyl diphosphate</name>
        <dbReference type="ChEBI" id="CHEBI:57623"/>
    </ligand>
</feature>
<dbReference type="Gene3D" id="3.40.50.11270">
    <property type="match status" value="1"/>
</dbReference>
<comment type="pathway">
    <text evidence="5">Isoprenoid biosynthesis; isopentenyl diphosphate biosynthesis via DXP pathway; isopentenyl diphosphate from 1-deoxy-D-xylulose 5-phosphate: step 6/6.</text>
</comment>
<comment type="function">
    <text evidence="5">Catalyzes the conversion of 1-hydroxy-2-methyl-2-(E)-butenyl 4-diphosphate (HMBPP) into a mixture of isopentenyl diphosphate (IPP) and dimethylallyl diphosphate (DMAPP). Acts in the terminal step of the DOXP/MEP pathway for isoprenoid precursor biosynthesis.</text>
</comment>
<feature type="binding site" evidence="5">
    <location>
        <position position="217"/>
    </location>
    <ligand>
        <name>isopentenyl diphosphate</name>
        <dbReference type="ChEBI" id="CHEBI:128769"/>
    </ligand>
</feature>
<dbReference type="PANTHER" id="PTHR30426">
    <property type="entry name" value="4-HYDROXY-3-METHYLBUT-2-ENYL DIPHOSPHATE REDUCTASE"/>
    <property type="match status" value="1"/>
</dbReference>
<dbReference type="NCBIfam" id="NF002187">
    <property type="entry name" value="PRK01045.1-1"/>
    <property type="match status" value="1"/>
</dbReference>
<dbReference type="CDD" id="cd13944">
    <property type="entry name" value="lytB_ispH"/>
    <property type="match status" value="1"/>
</dbReference>
<evidence type="ECO:0000256" key="3">
    <source>
        <dbReference type="ARBA" id="ARBA00023004"/>
    </source>
</evidence>
<feature type="binding site" evidence="5">
    <location>
        <position position="261"/>
    </location>
    <ligand>
        <name>(2E)-4-hydroxy-3-methylbut-2-enyl diphosphate</name>
        <dbReference type="ChEBI" id="CHEBI:128753"/>
    </ligand>
</feature>
<dbReference type="AlphaFoldDB" id="A0A363D1M0"/>
<feature type="binding site" evidence="5">
    <location>
        <position position="120"/>
    </location>
    <ligand>
        <name>(2E)-4-hydroxy-3-methylbut-2-enyl diphosphate</name>
        <dbReference type="ChEBI" id="CHEBI:128753"/>
    </ligand>
</feature>
<feature type="binding site" evidence="5">
    <location>
        <position position="36"/>
    </location>
    <ligand>
        <name>isopentenyl diphosphate</name>
        <dbReference type="ChEBI" id="CHEBI:128769"/>
    </ligand>
</feature>
<keyword evidence="1 5" id="KW-0004">4Fe-4S</keyword>
<feature type="binding site" evidence="5">
    <location>
        <position position="217"/>
    </location>
    <ligand>
        <name>(2E)-4-hydroxy-3-methylbut-2-enyl diphosphate</name>
        <dbReference type="ChEBI" id="CHEBI:128753"/>
    </ligand>
</feature>
<dbReference type="NCBIfam" id="TIGR00216">
    <property type="entry name" value="ispH_lytB"/>
    <property type="match status" value="1"/>
</dbReference>
<feature type="binding site" evidence="5">
    <location>
        <position position="120"/>
    </location>
    <ligand>
        <name>dimethylallyl diphosphate</name>
        <dbReference type="ChEBI" id="CHEBI:57623"/>
    </ligand>
</feature>
<dbReference type="HAMAP" id="MF_00191">
    <property type="entry name" value="IspH"/>
    <property type="match status" value="1"/>
</dbReference>
<feature type="binding site" evidence="5">
    <location>
        <position position="12"/>
    </location>
    <ligand>
        <name>[4Fe-4S] cluster</name>
        <dbReference type="ChEBI" id="CHEBI:49883"/>
    </ligand>
</feature>
<feature type="binding site" evidence="5">
    <location>
        <position position="219"/>
    </location>
    <ligand>
        <name>isopentenyl diphosphate</name>
        <dbReference type="ChEBI" id="CHEBI:128769"/>
    </ligand>
</feature>
<comment type="catalytic activity">
    <reaction evidence="5">
        <text>isopentenyl diphosphate + 2 oxidized [2Fe-2S]-[ferredoxin] + H2O = (2E)-4-hydroxy-3-methylbut-2-enyl diphosphate + 2 reduced [2Fe-2S]-[ferredoxin] + 2 H(+)</text>
        <dbReference type="Rhea" id="RHEA:24488"/>
        <dbReference type="Rhea" id="RHEA-COMP:10000"/>
        <dbReference type="Rhea" id="RHEA-COMP:10001"/>
        <dbReference type="ChEBI" id="CHEBI:15377"/>
        <dbReference type="ChEBI" id="CHEBI:15378"/>
        <dbReference type="ChEBI" id="CHEBI:33737"/>
        <dbReference type="ChEBI" id="CHEBI:33738"/>
        <dbReference type="ChEBI" id="CHEBI:128753"/>
        <dbReference type="ChEBI" id="CHEBI:128769"/>
        <dbReference type="EC" id="1.17.7.4"/>
    </reaction>
</comment>
<dbReference type="UniPathway" id="UPA00056">
    <property type="reaction ID" value="UER00097"/>
</dbReference>
<evidence type="ECO:0000313" key="6">
    <source>
        <dbReference type="EMBL" id="PUE64997.1"/>
    </source>
</evidence>
<feature type="binding site" evidence="5">
    <location>
        <position position="189"/>
    </location>
    <ligand>
        <name>[4Fe-4S] cluster</name>
        <dbReference type="ChEBI" id="CHEBI:49883"/>
    </ligand>
</feature>
<feature type="binding site" evidence="5">
    <location>
        <position position="161"/>
    </location>
    <ligand>
        <name>(2E)-4-hydroxy-3-methylbut-2-enyl diphosphate</name>
        <dbReference type="ChEBI" id="CHEBI:128753"/>
    </ligand>
</feature>
<evidence type="ECO:0000256" key="4">
    <source>
        <dbReference type="ARBA" id="ARBA00023014"/>
    </source>
</evidence>
<accession>A0A363D1M0</accession>
<feature type="binding site" evidence="5">
    <location>
        <position position="70"/>
    </location>
    <ligand>
        <name>dimethylallyl diphosphate</name>
        <dbReference type="ChEBI" id="CHEBI:57623"/>
    </ligand>
</feature>
<evidence type="ECO:0000256" key="1">
    <source>
        <dbReference type="ARBA" id="ARBA00022485"/>
    </source>
</evidence>
<dbReference type="Proteomes" id="UP000251135">
    <property type="component" value="Unassembled WGS sequence"/>
</dbReference>
<feature type="active site" description="Proton donor" evidence="5">
    <location>
        <position position="122"/>
    </location>
</feature>
<comment type="catalytic activity">
    <reaction evidence="5">
        <text>dimethylallyl diphosphate + 2 oxidized [2Fe-2S]-[ferredoxin] + H2O = (2E)-4-hydroxy-3-methylbut-2-enyl diphosphate + 2 reduced [2Fe-2S]-[ferredoxin] + 2 H(+)</text>
        <dbReference type="Rhea" id="RHEA:24825"/>
        <dbReference type="Rhea" id="RHEA-COMP:10000"/>
        <dbReference type="Rhea" id="RHEA-COMP:10001"/>
        <dbReference type="ChEBI" id="CHEBI:15377"/>
        <dbReference type="ChEBI" id="CHEBI:15378"/>
        <dbReference type="ChEBI" id="CHEBI:33737"/>
        <dbReference type="ChEBI" id="CHEBI:33738"/>
        <dbReference type="ChEBI" id="CHEBI:57623"/>
        <dbReference type="ChEBI" id="CHEBI:128753"/>
        <dbReference type="EC" id="1.17.7.4"/>
    </reaction>
</comment>
<dbReference type="GO" id="GO:0016114">
    <property type="term" value="P:terpenoid biosynthetic process"/>
    <property type="evidence" value="ECO:0007669"/>
    <property type="project" value="UniProtKB-UniRule"/>
</dbReference>
<dbReference type="UniPathway" id="UPA00059">
    <property type="reaction ID" value="UER00105"/>
</dbReference>
<dbReference type="GO" id="GO:0019288">
    <property type="term" value="P:isopentenyl diphosphate biosynthetic process, methylerythritol 4-phosphate pathway"/>
    <property type="evidence" value="ECO:0007669"/>
    <property type="project" value="UniProtKB-UniRule"/>
</dbReference>
<dbReference type="EC" id="1.17.7.4" evidence="5"/>
<comment type="similarity">
    <text evidence="5">Belongs to the IspH family.</text>
</comment>
<gene>
    <name evidence="5" type="primary">ispH</name>
    <name evidence="6" type="ORF">B0174_05685</name>
</gene>
<protein>
    <recommendedName>
        <fullName evidence="5">4-hydroxy-3-methylbut-2-enyl diphosphate reductase</fullName>
        <shortName evidence="5">HMBPP reductase</shortName>
        <ecNumber evidence="5">1.17.7.4</ecNumber>
    </recommendedName>
</protein>
<keyword evidence="5" id="KW-0414">Isoprene biosynthesis</keyword>
<feature type="binding site" evidence="5">
    <location>
        <position position="36"/>
    </location>
    <ligand>
        <name>(2E)-4-hydroxy-3-methylbut-2-enyl diphosphate</name>
        <dbReference type="ChEBI" id="CHEBI:128753"/>
    </ligand>
</feature>
<feature type="binding site" evidence="5">
    <location>
        <position position="36"/>
    </location>
    <ligand>
        <name>dimethylallyl diphosphate</name>
        <dbReference type="ChEBI" id="CHEBI:57623"/>
    </ligand>
</feature>
<dbReference type="InterPro" id="IPR003451">
    <property type="entry name" value="LytB/IspH"/>
</dbReference>
<dbReference type="PANTHER" id="PTHR30426:SF0">
    <property type="entry name" value="4-HYDROXY-3-METHYLBUT-2-ENYL DIPHOSPHATE REDUCTASE"/>
    <property type="match status" value="1"/>
</dbReference>
<dbReference type="GO" id="GO:0046872">
    <property type="term" value="F:metal ion binding"/>
    <property type="evidence" value="ECO:0007669"/>
    <property type="project" value="UniProtKB-KW"/>
</dbReference>
<feature type="binding site" evidence="5">
    <location>
        <position position="261"/>
    </location>
    <ligand>
        <name>dimethylallyl diphosphate</name>
        <dbReference type="ChEBI" id="CHEBI:57623"/>
    </ligand>
</feature>
<dbReference type="GO" id="GO:0051745">
    <property type="term" value="F:4-hydroxy-3-methylbut-2-enyl diphosphate reductase activity"/>
    <property type="evidence" value="ECO:0007669"/>
    <property type="project" value="UniProtKB-UniRule"/>
</dbReference>
<feature type="binding site" evidence="5">
    <location>
        <position position="92"/>
    </location>
    <ligand>
        <name>[4Fe-4S] cluster</name>
        <dbReference type="ChEBI" id="CHEBI:49883"/>
    </ligand>
</feature>
<proteinExistence type="inferred from homology"/>
<keyword evidence="2 5" id="KW-0479">Metal-binding</keyword>
<evidence type="ECO:0000313" key="7">
    <source>
        <dbReference type="Proteomes" id="UP000251135"/>
    </source>
</evidence>
<feature type="binding site" evidence="5">
    <location>
        <position position="218"/>
    </location>
    <ligand>
        <name>(2E)-4-hydroxy-3-methylbut-2-enyl diphosphate</name>
        <dbReference type="ChEBI" id="CHEBI:128753"/>
    </ligand>
</feature>
<name>A0A363D1M0_9BACT</name>
<keyword evidence="5" id="KW-0560">Oxidoreductase</keyword>
<dbReference type="EMBL" id="MUXE01000006">
    <property type="protein sequence ID" value="PUE64997.1"/>
    <property type="molecule type" value="Genomic_DNA"/>
</dbReference>
<organism evidence="6 7">
    <name type="scientific">Arcobacter caeni</name>
    <dbReference type="NCBI Taxonomy" id="1912877"/>
    <lineage>
        <taxon>Bacteria</taxon>
        <taxon>Pseudomonadati</taxon>
        <taxon>Campylobacterota</taxon>
        <taxon>Epsilonproteobacteria</taxon>
        <taxon>Campylobacterales</taxon>
        <taxon>Arcobacteraceae</taxon>
        <taxon>Arcobacter</taxon>
    </lineage>
</organism>
<dbReference type="Gene3D" id="3.40.1010.20">
    <property type="entry name" value="4-hydroxy-3-methylbut-2-enyl diphosphate reductase, catalytic domain"/>
    <property type="match status" value="2"/>
</dbReference>
<keyword evidence="7" id="KW-1185">Reference proteome</keyword>
<keyword evidence="3 5" id="KW-0408">Iron</keyword>
<feature type="binding site" evidence="5">
    <location>
        <position position="218"/>
    </location>
    <ligand>
        <name>dimethylallyl diphosphate</name>
        <dbReference type="ChEBI" id="CHEBI:57623"/>
    </ligand>
</feature>
<comment type="pathway">
    <text evidence="5">Isoprenoid biosynthesis; dimethylallyl diphosphate biosynthesis; dimethylallyl diphosphate from (2E)-4-hydroxy-3-methylbutenyl diphosphate: step 1/1.</text>
</comment>
<dbReference type="GO" id="GO:0051539">
    <property type="term" value="F:4 iron, 4 sulfur cluster binding"/>
    <property type="evidence" value="ECO:0007669"/>
    <property type="project" value="UniProtKB-UniRule"/>
</dbReference>
<feature type="binding site" evidence="5">
    <location>
        <position position="70"/>
    </location>
    <ligand>
        <name>(2E)-4-hydroxy-3-methylbut-2-enyl diphosphate</name>
        <dbReference type="ChEBI" id="CHEBI:128753"/>
    </ligand>
</feature>
<evidence type="ECO:0000256" key="5">
    <source>
        <dbReference type="HAMAP-Rule" id="MF_00191"/>
    </source>
</evidence>
<comment type="cofactor">
    <cofactor evidence="5">
        <name>[4Fe-4S] cluster</name>
        <dbReference type="ChEBI" id="CHEBI:49883"/>
    </cofactor>
    <text evidence="5">Binds 1 [4Fe-4S] cluster per subunit.</text>
</comment>
<keyword evidence="4 5" id="KW-0411">Iron-sulfur</keyword>
<feature type="binding site" evidence="5">
    <location>
        <position position="261"/>
    </location>
    <ligand>
        <name>isopentenyl diphosphate</name>
        <dbReference type="ChEBI" id="CHEBI:128769"/>
    </ligand>
</feature>
<dbReference type="Pfam" id="PF02401">
    <property type="entry name" value="LYTB"/>
    <property type="match status" value="1"/>
</dbReference>
<dbReference type="OrthoDB" id="9804068at2"/>
<feature type="binding site" evidence="5">
    <location>
        <position position="218"/>
    </location>
    <ligand>
        <name>isopentenyl diphosphate</name>
        <dbReference type="ChEBI" id="CHEBI:128769"/>
    </ligand>
</feature>
<evidence type="ECO:0000256" key="2">
    <source>
        <dbReference type="ARBA" id="ARBA00022723"/>
    </source>
</evidence>
<feature type="binding site" evidence="5">
    <location>
        <position position="219"/>
    </location>
    <ligand>
        <name>(2E)-4-hydroxy-3-methylbut-2-enyl diphosphate</name>
        <dbReference type="ChEBI" id="CHEBI:128753"/>
    </ligand>
</feature>
<reference evidence="6 7" key="1">
    <citation type="submission" date="2017-02" db="EMBL/GenBank/DDBJ databases">
        <title>Arcobacter caeni sp. nov, a new Arcobacter species isolated from reclaimed water.</title>
        <authorList>
            <person name="Figueras M.J."/>
            <person name="Perez-Cataluna A."/>
            <person name="Salas-Masso N."/>
        </authorList>
    </citation>
    <scope>NUCLEOTIDE SEQUENCE [LARGE SCALE GENOMIC DNA]</scope>
    <source>
        <strain evidence="6 7">RW17-10</strain>
    </source>
</reference>
<comment type="caution">
    <text evidence="6">The sequence shown here is derived from an EMBL/GenBank/DDBJ whole genome shotgun (WGS) entry which is preliminary data.</text>
</comment>
<dbReference type="RefSeq" id="WP_108558698.1">
    <property type="nucleotide sequence ID" value="NZ_MUXE01000006.1"/>
</dbReference>
<feature type="binding site" evidence="5">
    <location>
        <position position="219"/>
    </location>
    <ligand>
        <name>dimethylallyl diphosphate</name>
        <dbReference type="ChEBI" id="CHEBI:57623"/>
    </ligand>
</feature>
<feature type="binding site" evidence="5">
    <location>
        <position position="70"/>
    </location>
    <ligand>
        <name>isopentenyl diphosphate</name>
        <dbReference type="ChEBI" id="CHEBI:128769"/>
    </ligand>
</feature>
<sequence>MKVKLASNYGFCFGVKRAIKIAEEYDNSATMGPLIHNQDEINRLKNDFKVGLYNNLSDVKDNDTVIIRTHGIPKNDLKHLRTLNAKIINATCPFVTTPQQIVKKMSGEGYSILIFGDADHPEVKGVQSYAENQDDVHIVLEPHDLKNIIFKNNKIATVAQTTKKKEKYLEIVNYLILKNKEVRVFNTICDATFENQDAARELSKEVDVMIVIGGKNSSNTKQLHSICLENCPDSYLIENQTELDNHWFLNKKLCGVTAGASTPDWIIQQVVDKIESIN</sequence>